<evidence type="ECO:0000256" key="4">
    <source>
        <dbReference type="PROSITE-ProRule" id="PRU00335"/>
    </source>
</evidence>
<dbReference type="PROSITE" id="PS01081">
    <property type="entry name" value="HTH_TETR_1"/>
    <property type="match status" value="1"/>
</dbReference>
<evidence type="ECO:0000313" key="6">
    <source>
        <dbReference type="EMBL" id="QIM64055.1"/>
    </source>
</evidence>
<evidence type="ECO:0000259" key="5">
    <source>
        <dbReference type="PROSITE" id="PS50977"/>
    </source>
</evidence>
<dbReference type="InterPro" id="IPR050692">
    <property type="entry name" value="HTH_transcr_repressor_FabR"/>
</dbReference>
<dbReference type="AlphaFoldDB" id="A0AAE6X3D6"/>
<sequence length="212" mass="24112">MSIGVRAVQKEKTRRALVDAAFNQLTAEKSFSNLSLREVAREAGIAPTSFYRHFKDMDELGLAMVDESGLILRQLMRQARKRLENGGSVVATSVETFFEFIEDRPNMFRLLLRESSGTSQAFRTAASREIQHFVAELAEYTQLQNPLIDRELAYIESEGLVTLVFTAGSHALDMNEQERNQLKKRVIMQLRMLARGAAFYAQTAHARKENHE</sequence>
<accession>A0AAE6X3D6</accession>
<proteinExistence type="predicted"/>
<name>A0AAE6X3D6_9PAST</name>
<dbReference type="InterPro" id="IPR023772">
    <property type="entry name" value="DNA-bd_HTH_TetR-type_CS"/>
</dbReference>
<dbReference type="InterPro" id="IPR009057">
    <property type="entry name" value="Homeodomain-like_sf"/>
</dbReference>
<protein>
    <submittedName>
        <fullName evidence="6">DNA-binding transcriptional regulator FabR</fullName>
    </submittedName>
    <submittedName>
        <fullName evidence="7">TetR family transcriptional regulator</fullName>
    </submittedName>
</protein>
<evidence type="ECO:0000313" key="8">
    <source>
        <dbReference type="Proteomes" id="UP000276901"/>
    </source>
</evidence>
<evidence type="ECO:0000256" key="3">
    <source>
        <dbReference type="ARBA" id="ARBA00023163"/>
    </source>
</evidence>
<evidence type="ECO:0000256" key="2">
    <source>
        <dbReference type="ARBA" id="ARBA00023125"/>
    </source>
</evidence>
<dbReference type="FunFam" id="1.10.10.60:FF:000034">
    <property type="entry name" value="HTH-type transcriptional repressor FabR"/>
    <property type="match status" value="1"/>
</dbReference>
<dbReference type="SUPFAM" id="SSF46689">
    <property type="entry name" value="Homeodomain-like"/>
    <property type="match status" value="1"/>
</dbReference>
<dbReference type="EMBL" id="RKQT01000002">
    <property type="protein sequence ID" value="RPE93585.1"/>
    <property type="molecule type" value="Genomic_DNA"/>
</dbReference>
<evidence type="ECO:0000313" key="7">
    <source>
        <dbReference type="EMBL" id="RPE93585.1"/>
    </source>
</evidence>
<dbReference type="InterPro" id="IPR001647">
    <property type="entry name" value="HTH_TetR"/>
</dbReference>
<dbReference type="Gene3D" id="1.10.10.60">
    <property type="entry name" value="Homeodomain-like"/>
    <property type="match status" value="1"/>
</dbReference>
<keyword evidence="3" id="KW-0804">Transcription</keyword>
<dbReference type="RefSeq" id="WP_123956745.1">
    <property type="nucleotide sequence ID" value="NZ_CP015029.1"/>
</dbReference>
<dbReference type="EMBL" id="CP015029">
    <property type="protein sequence ID" value="QIM64055.1"/>
    <property type="molecule type" value="Genomic_DNA"/>
</dbReference>
<evidence type="ECO:0000256" key="1">
    <source>
        <dbReference type="ARBA" id="ARBA00023015"/>
    </source>
</evidence>
<dbReference type="PROSITE" id="PS50977">
    <property type="entry name" value="HTH_TETR_2"/>
    <property type="match status" value="1"/>
</dbReference>
<dbReference type="GO" id="GO:0003677">
    <property type="term" value="F:DNA binding"/>
    <property type="evidence" value="ECO:0007669"/>
    <property type="project" value="UniProtKB-UniRule"/>
</dbReference>
<gene>
    <name evidence="6" type="ORF">A4G17_00630</name>
    <name evidence="7" type="ORF">EDC49_1097</name>
</gene>
<reference evidence="6 9" key="1">
    <citation type="submission" date="2016-03" db="EMBL/GenBank/DDBJ databases">
        <authorList>
            <person name="Hansen M.J."/>
            <person name="Bojesen A.M."/>
            <person name="Planet P."/>
        </authorList>
    </citation>
    <scope>NUCLEOTIDE SEQUENCE [LARGE SCALE GENOMIC DNA]</scope>
    <source>
        <strain evidence="6 9">HPA 21</strain>
    </source>
</reference>
<dbReference type="Proteomes" id="UP000276901">
    <property type="component" value="Unassembled WGS sequence"/>
</dbReference>
<organism evidence="6 9">
    <name type="scientific">Frederiksenia canicola</name>
    <dbReference type="NCBI Taxonomy" id="123824"/>
    <lineage>
        <taxon>Bacteria</taxon>
        <taxon>Pseudomonadati</taxon>
        <taxon>Pseudomonadota</taxon>
        <taxon>Gammaproteobacteria</taxon>
        <taxon>Pasteurellales</taxon>
        <taxon>Pasteurellaceae</taxon>
        <taxon>Frederiksenia</taxon>
    </lineage>
</organism>
<dbReference type="PANTHER" id="PTHR47752:SF1">
    <property type="entry name" value="HTH-TYPE TRANSCRIPTIONAL REPRESSOR FABR"/>
    <property type="match status" value="1"/>
</dbReference>
<dbReference type="Pfam" id="PF00440">
    <property type="entry name" value="TetR_N"/>
    <property type="match status" value="1"/>
</dbReference>
<dbReference type="PANTHER" id="PTHR47752">
    <property type="entry name" value="HTH-TYPE TRANSCRIPTIONAL REPRESSOR FABR"/>
    <property type="match status" value="1"/>
</dbReference>
<feature type="DNA-binding region" description="H-T-H motif" evidence="4">
    <location>
        <begin position="35"/>
        <end position="54"/>
    </location>
</feature>
<dbReference type="NCBIfam" id="NF008402">
    <property type="entry name" value="PRK11202.1"/>
    <property type="match status" value="1"/>
</dbReference>
<keyword evidence="2 4" id="KW-0238">DNA-binding</keyword>
<keyword evidence="1" id="KW-0805">Transcription regulation</keyword>
<reference evidence="7 8" key="2">
    <citation type="submission" date="2018-11" db="EMBL/GenBank/DDBJ databases">
        <title>Genomic Encyclopedia of Type Strains, Phase IV (KMG-IV): sequencing the most valuable type-strain genomes for metagenomic binning, comparative biology and taxonomic classification.</title>
        <authorList>
            <person name="Goeker M."/>
        </authorList>
    </citation>
    <scope>NUCLEOTIDE SEQUENCE [LARGE SCALE GENOMIC DNA]</scope>
    <source>
        <strain evidence="7 8">DSM 25797</strain>
    </source>
</reference>
<evidence type="ECO:0000313" key="9">
    <source>
        <dbReference type="Proteomes" id="UP000502287"/>
    </source>
</evidence>
<dbReference type="KEGG" id="fcl:A4G17_00630"/>
<dbReference type="Proteomes" id="UP000502287">
    <property type="component" value="Chromosome"/>
</dbReference>
<dbReference type="Gene3D" id="1.10.357.10">
    <property type="entry name" value="Tetracycline Repressor, domain 2"/>
    <property type="match status" value="1"/>
</dbReference>
<keyword evidence="8" id="KW-1185">Reference proteome</keyword>
<feature type="domain" description="HTH tetR-type" evidence="5">
    <location>
        <begin position="12"/>
        <end position="72"/>
    </location>
</feature>